<gene>
    <name evidence="3" type="ORF">DC082_09020</name>
</gene>
<dbReference type="PANTHER" id="PTHR33755">
    <property type="entry name" value="TOXIN PARE1-RELATED"/>
    <property type="match status" value="1"/>
</dbReference>
<evidence type="ECO:0000313" key="3">
    <source>
        <dbReference type="EMBL" id="PWD82740.1"/>
    </source>
</evidence>
<dbReference type="PANTHER" id="PTHR33755:SF8">
    <property type="entry name" value="TOXIN PARE2"/>
    <property type="match status" value="1"/>
</dbReference>
<evidence type="ECO:0000256" key="1">
    <source>
        <dbReference type="ARBA" id="ARBA00006226"/>
    </source>
</evidence>
<dbReference type="InterPro" id="IPR035093">
    <property type="entry name" value="RelE/ParE_toxin_dom_sf"/>
</dbReference>
<accession>A0A2U2AJ99</accession>
<dbReference type="Gene3D" id="3.30.2310.20">
    <property type="entry name" value="RelE-like"/>
    <property type="match status" value="1"/>
</dbReference>
<organism evidence="3 4">
    <name type="scientific">Ignatzschineria indica</name>
    <dbReference type="NCBI Taxonomy" id="472583"/>
    <lineage>
        <taxon>Bacteria</taxon>
        <taxon>Pseudomonadati</taxon>
        <taxon>Pseudomonadota</taxon>
        <taxon>Gammaproteobacteria</taxon>
        <taxon>Cardiobacteriales</taxon>
        <taxon>Ignatzschineriaceae</taxon>
        <taxon>Ignatzschineria</taxon>
    </lineage>
</organism>
<sequence>MIDNRQITQSTLAEQDIENALLYYMEESARFALSFIDDLEKTIQHIGEHPSSGSTRYAYELGIPNLRSWQLKRFPYLIFYMEEDNSIYVWRVLHAHSDIPSWMK</sequence>
<keyword evidence="2" id="KW-1277">Toxin-antitoxin system</keyword>
<dbReference type="InterPro" id="IPR051803">
    <property type="entry name" value="TA_system_RelE-like_toxin"/>
</dbReference>
<dbReference type="RefSeq" id="WP_109236675.1">
    <property type="nucleotide sequence ID" value="NZ_BMXZ01000004.1"/>
</dbReference>
<protein>
    <submittedName>
        <fullName evidence="3">Plasmid stabilization protein</fullName>
    </submittedName>
</protein>
<dbReference type="EMBL" id="QEWR01000004">
    <property type="protein sequence ID" value="PWD82740.1"/>
    <property type="molecule type" value="Genomic_DNA"/>
</dbReference>
<evidence type="ECO:0000313" key="4">
    <source>
        <dbReference type="Proteomes" id="UP000244948"/>
    </source>
</evidence>
<name>A0A2U2AJ99_9GAMM</name>
<dbReference type="Pfam" id="PF05016">
    <property type="entry name" value="ParE_toxin"/>
    <property type="match status" value="1"/>
</dbReference>
<reference evidence="3 4" key="1">
    <citation type="journal article" date="2018" name="Genome Announc.">
        <title>Ignatzschineria cameli sp. nov., isolated from necrotic foot tissue of dromedaries (Camelus dromedarius) and associated maggots (Wohlfahrtia species) in Dubai.</title>
        <authorList>
            <person name="Tsang C.C."/>
            <person name="Tang J.Y."/>
            <person name="Fong J.Y."/>
            <person name="Kinne J."/>
            <person name="Lee H.H."/>
            <person name="Joseph M."/>
            <person name="Jose S."/>
            <person name="Schuster R.K."/>
            <person name="Tang Y."/>
            <person name="Sivakumar S."/>
            <person name="Chen J.H."/>
            <person name="Teng J.L."/>
            <person name="Lau S.K."/>
            <person name="Wernery U."/>
            <person name="Woo P.C."/>
        </authorList>
    </citation>
    <scope>NUCLEOTIDE SEQUENCE [LARGE SCALE GENOMIC DNA]</scope>
    <source>
        <strain evidence="3 4">KCTC 22643</strain>
    </source>
</reference>
<dbReference type="Proteomes" id="UP000244948">
    <property type="component" value="Unassembled WGS sequence"/>
</dbReference>
<evidence type="ECO:0000256" key="2">
    <source>
        <dbReference type="ARBA" id="ARBA00022649"/>
    </source>
</evidence>
<dbReference type="AlphaFoldDB" id="A0A2U2AJ99"/>
<comment type="similarity">
    <text evidence="1">Belongs to the RelE toxin family.</text>
</comment>
<keyword evidence="4" id="KW-1185">Reference proteome</keyword>
<comment type="caution">
    <text evidence="3">The sequence shown here is derived from an EMBL/GenBank/DDBJ whole genome shotgun (WGS) entry which is preliminary data.</text>
</comment>
<proteinExistence type="inferred from homology"/>
<dbReference type="InterPro" id="IPR007712">
    <property type="entry name" value="RelE/ParE_toxin"/>
</dbReference>